<sequence>MGSPFLYGPKSLTLLYNTTFVTLLPIFRLDHIPQVVLCTLVSMPSGLPHSARATKRQVLIAFLDPCKGFSISVPQKPI</sequence>
<organism evidence="1 2">
    <name type="scientific">Porphyromonas crevioricanis</name>
    <dbReference type="NCBI Taxonomy" id="393921"/>
    <lineage>
        <taxon>Bacteria</taxon>
        <taxon>Pseudomonadati</taxon>
        <taxon>Bacteroidota</taxon>
        <taxon>Bacteroidia</taxon>
        <taxon>Bacteroidales</taxon>
        <taxon>Porphyromonadaceae</taxon>
        <taxon>Porphyromonas</taxon>
    </lineage>
</organism>
<dbReference type="AlphaFoldDB" id="A0A2X4PEU0"/>
<reference evidence="1 2" key="1">
    <citation type="submission" date="2018-06" db="EMBL/GenBank/DDBJ databases">
        <authorList>
            <consortium name="Pathogen Informatics"/>
            <person name="Doyle S."/>
        </authorList>
    </citation>
    <scope>NUCLEOTIDE SEQUENCE [LARGE SCALE GENOMIC DNA]</scope>
    <source>
        <strain evidence="1 2">NCTC12858</strain>
    </source>
</reference>
<dbReference type="EMBL" id="LS483447">
    <property type="protein sequence ID" value="SQH72406.1"/>
    <property type="molecule type" value="Genomic_DNA"/>
</dbReference>
<evidence type="ECO:0000313" key="2">
    <source>
        <dbReference type="Proteomes" id="UP000249300"/>
    </source>
</evidence>
<gene>
    <name evidence="1" type="ORF">NCTC12858_00220</name>
</gene>
<name>A0A2X4PEU0_9PORP</name>
<dbReference type="Proteomes" id="UP000249300">
    <property type="component" value="Chromosome 1"/>
</dbReference>
<accession>A0A2X4PEU0</accession>
<keyword evidence="2" id="KW-1185">Reference proteome</keyword>
<protein>
    <submittedName>
        <fullName evidence="1">Uncharacterized protein</fullName>
    </submittedName>
</protein>
<dbReference type="KEGG" id="pcre:NCTC12858_00220"/>
<evidence type="ECO:0000313" key="1">
    <source>
        <dbReference type="EMBL" id="SQH72406.1"/>
    </source>
</evidence>
<proteinExistence type="predicted"/>